<proteinExistence type="predicted"/>
<dbReference type="GO" id="GO:0010333">
    <property type="term" value="F:terpene synthase activity"/>
    <property type="evidence" value="ECO:0007669"/>
    <property type="project" value="InterPro"/>
</dbReference>
<dbReference type="InterPro" id="IPR001906">
    <property type="entry name" value="Terpene_synth_N"/>
</dbReference>
<reference evidence="5 6" key="1">
    <citation type="journal article" date="2016" name="Sci. Rep.">
        <title>The genome sequence of the outbreeding globe artichoke constructed de novo incorporating a phase-aware low-pass sequencing strategy of F1 progeny.</title>
        <authorList>
            <person name="Scaglione D."/>
            <person name="Reyes-Chin-Wo S."/>
            <person name="Acquadro A."/>
            <person name="Froenicke L."/>
            <person name="Portis E."/>
            <person name="Beitel C."/>
            <person name="Tirone M."/>
            <person name="Mauro R."/>
            <person name="Lo Monaco A."/>
            <person name="Mauromicale G."/>
            <person name="Faccioli P."/>
            <person name="Cattivelli L."/>
            <person name="Rieseberg L."/>
            <person name="Michelmore R."/>
            <person name="Lanteri S."/>
        </authorList>
    </citation>
    <scope>NUCLEOTIDE SEQUENCE [LARGE SCALE GENOMIC DNA]</scope>
    <source>
        <strain evidence="5">2C</strain>
    </source>
</reference>
<comment type="cofactor">
    <cofactor evidence="1">
        <name>Mg(2+)</name>
        <dbReference type="ChEBI" id="CHEBI:18420"/>
    </cofactor>
</comment>
<dbReference type="InterPro" id="IPR008949">
    <property type="entry name" value="Isoprenoid_synthase_dom_sf"/>
</dbReference>
<feature type="domain" description="Terpene synthase N-terminal" evidence="4">
    <location>
        <begin position="19"/>
        <end position="121"/>
    </location>
</feature>
<dbReference type="Pfam" id="PF01397">
    <property type="entry name" value="Terpene_synth"/>
    <property type="match status" value="2"/>
</dbReference>
<evidence type="ECO:0000313" key="6">
    <source>
        <dbReference type="Proteomes" id="UP000243975"/>
    </source>
</evidence>
<organism evidence="5 6">
    <name type="scientific">Cynara cardunculus var. scolymus</name>
    <name type="common">Globe artichoke</name>
    <name type="synonym">Cynara scolymus</name>
    <dbReference type="NCBI Taxonomy" id="59895"/>
    <lineage>
        <taxon>Eukaryota</taxon>
        <taxon>Viridiplantae</taxon>
        <taxon>Streptophyta</taxon>
        <taxon>Embryophyta</taxon>
        <taxon>Tracheophyta</taxon>
        <taxon>Spermatophyta</taxon>
        <taxon>Magnoliopsida</taxon>
        <taxon>eudicotyledons</taxon>
        <taxon>Gunneridae</taxon>
        <taxon>Pentapetalae</taxon>
        <taxon>asterids</taxon>
        <taxon>campanulids</taxon>
        <taxon>Asterales</taxon>
        <taxon>Asteraceae</taxon>
        <taxon>Carduoideae</taxon>
        <taxon>Cardueae</taxon>
        <taxon>Carduinae</taxon>
        <taxon>Cynara</taxon>
    </lineage>
</organism>
<sequence length="266" mass="30770">MAGKQEEVIRPTVNFPRGIWGDQFLIYDKQDDEDEMEQIVEDLKEEVKKDIMTALDVPVEHTNLLKLVDAVQRLGIGYYFKEEIEQALQHIYDTYGDDWTGGSPSLWFRLMRQQGFYVSCVHLILIVSSTVIPTTTTKTACTRSTLGGKTNTNASTVQFLNKQECNEQDDEDEMEQIVKDLKEEVKKDIMAAPDIPVEHTNLLKLVDAVQRLGIGYYFKEEIEQALQHIYDTYGDDWTSGSPSLWFRLMRQQGFYVSCVSRMWEKK</sequence>
<dbReference type="EMBL" id="LEKV01005086">
    <property type="protein sequence ID" value="KVH90980.1"/>
    <property type="molecule type" value="Genomic_DNA"/>
</dbReference>
<dbReference type="Gramene" id="KVH90980">
    <property type="protein sequence ID" value="KVH90980"/>
    <property type="gene ID" value="Ccrd_007007"/>
</dbReference>
<dbReference type="SUPFAM" id="SSF48239">
    <property type="entry name" value="Terpenoid cyclases/Protein prenyltransferases"/>
    <property type="match status" value="2"/>
</dbReference>
<dbReference type="InterPro" id="IPR050148">
    <property type="entry name" value="Terpene_synthase-like"/>
</dbReference>
<dbReference type="InterPro" id="IPR036965">
    <property type="entry name" value="Terpene_synth_N_sf"/>
</dbReference>
<keyword evidence="3" id="KW-0456">Lyase</keyword>
<dbReference type="InterPro" id="IPR008930">
    <property type="entry name" value="Terpenoid_cyclase/PrenylTrfase"/>
</dbReference>
<name>A0A103XHT6_CYNCS</name>
<evidence type="ECO:0000256" key="1">
    <source>
        <dbReference type="ARBA" id="ARBA00001946"/>
    </source>
</evidence>
<dbReference type="AlphaFoldDB" id="A0A103XHT6"/>
<comment type="caution">
    <text evidence="5">The sequence shown here is derived from an EMBL/GenBank/DDBJ whole genome shotgun (WGS) entry which is preliminary data.</text>
</comment>
<evidence type="ECO:0000256" key="2">
    <source>
        <dbReference type="ARBA" id="ARBA00022842"/>
    </source>
</evidence>
<feature type="domain" description="Terpene synthase N-terminal" evidence="4">
    <location>
        <begin position="160"/>
        <end position="258"/>
    </location>
</feature>
<keyword evidence="6" id="KW-1185">Reference proteome</keyword>
<gene>
    <name evidence="5" type="ORF">Ccrd_007007</name>
</gene>
<dbReference type="PANTHER" id="PTHR31225:SF196">
    <property type="entry name" value="TERPENOID CYCLASES_PROTEIN PRENYLTRANSFERASE ALPHA-ALPHA TOROID-RELATED"/>
    <property type="match status" value="1"/>
</dbReference>
<dbReference type="STRING" id="59895.A0A103XHT6"/>
<dbReference type="Proteomes" id="UP000243975">
    <property type="component" value="Unassembled WGS sequence"/>
</dbReference>
<keyword evidence="2" id="KW-0460">Magnesium</keyword>
<evidence type="ECO:0000256" key="3">
    <source>
        <dbReference type="ARBA" id="ARBA00023239"/>
    </source>
</evidence>
<evidence type="ECO:0000313" key="5">
    <source>
        <dbReference type="EMBL" id="KVH90980.1"/>
    </source>
</evidence>
<dbReference type="PANTHER" id="PTHR31225">
    <property type="entry name" value="OS04G0344100 PROTEIN-RELATED"/>
    <property type="match status" value="1"/>
</dbReference>
<dbReference type="Gene3D" id="1.50.10.130">
    <property type="entry name" value="Terpene synthase, N-terminal domain"/>
    <property type="match status" value="2"/>
</dbReference>
<protein>
    <submittedName>
        <fullName evidence="5">Terpene synthase, N-terminal domain-containing protein</fullName>
    </submittedName>
</protein>
<dbReference type="Gene3D" id="1.10.600.10">
    <property type="entry name" value="Farnesyl Diphosphate Synthase"/>
    <property type="match status" value="1"/>
</dbReference>
<dbReference type="GO" id="GO:0016114">
    <property type="term" value="P:terpenoid biosynthetic process"/>
    <property type="evidence" value="ECO:0007669"/>
    <property type="project" value="InterPro"/>
</dbReference>
<accession>A0A103XHT6</accession>
<evidence type="ECO:0000259" key="4">
    <source>
        <dbReference type="Pfam" id="PF01397"/>
    </source>
</evidence>